<dbReference type="AlphaFoldDB" id="A0A2N0QJE1"/>
<comment type="caution">
    <text evidence="5">The sequence shown here is derived from an EMBL/GenBank/DDBJ whole genome shotgun (WGS) entry which is preliminary data.</text>
</comment>
<dbReference type="EMBL" id="LLXH01008180">
    <property type="protein sequence ID" value="PKC51172.1"/>
    <property type="molecule type" value="Genomic_DNA"/>
</dbReference>
<dbReference type="GO" id="GO:0005940">
    <property type="term" value="C:septin ring"/>
    <property type="evidence" value="ECO:0007669"/>
    <property type="project" value="InterPro"/>
</dbReference>
<evidence type="ECO:0000313" key="6">
    <source>
        <dbReference type="Proteomes" id="UP000232688"/>
    </source>
</evidence>
<keyword evidence="4" id="KW-0472">Membrane</keyword>
<proteinExistence type="predicted"/>
<name>A0A2N0QJE1_9GLOM</name>
<evidence type="ECO:0000256" key="4">
    <source>
        <dbReference type="ARBA" id="ARBA00023136"/>
    </source>
</evidence>
<keyword evidence="3" id="KW-1133">Transmembrane helix</keyword>
<accession>A0A2N0QJE1</accession>
<dbReference type="VEuPathDB" id="FungiDB:RhiirA1_484362"/>
<sequence>MEQLKEYYRSARKTLLAHQHSFGQALPMLEKILEEVPESFERYDNLTKEGNYLQAREIVLSLNTQAQQLDYYINEIP</sequence>
<dbReference type="Proteomes" id="UP000232688">
    <property type="component" value="Unassembled WGS sequence"/>
</dbReference>
<evidence type="ECO:0000256" key="3">
    <source>
        <dbReference type="ARBA" id="ARBA00022989"/>
    </source>
</evidence>
<comment type="subcellular location">
    <subcellularLocation>
        <location evidence="1">Membrane</location>
        <topology evidence="1">Single-pass membrane protein</topology>
    </subcellularLocation>
</comment>
<feature type="non-terminal residue" evidence="5">
    <location>
        <position position="77"/>
    </location>
</feature>
<dbReference type="GO" id="GO:0000921">
    <property type="term" value="P:septin ring assembly"/>
    <property type="evidence" value="ECO:0007669"/>
    <property type="project" value="InterPro"/>
</dbReference>
<evidence type="ECO:0000313" key="5">
    <source>
        <dbReference type="EMBL" id="PKC51172.1"/>
    </source>
</evidence>
<dbReference type="Pfam" id="PF06160">
    <property type="entry name" value="EzrA"/>
    <property type="match status" value="1"/>
</dbReference>
<keyword evidence="2" id="KW-0812">Transmembrane</keyword>
<dbReference type="InterPro" id="IPR010379">
    <property type="entry name" value="EzrA"/>
</dbReference>
<reference evidence="5 6" key="1">
    <citation type="submission" date="2017-10" db="EMBL/GenBank/DDBJ databases">
        <title>Extensive intraspecific genome diversity in a model arbuscular mycorrhizal fungus.</title>
        <authorList>
            <person name="Chen E.C.H."/>
            <person name="Morin E."/>
            <person name="Baudet D."/>
            <person name="Noel J."/>
            <person name="Ndikumana S."/>
            <person name="Charron P."/>
            <person name="St-Onge C."/>
            <person name="Giorgi J."/>
            <person name="Grigoriev I.V."/>
            <person name="Roux C."/>
            <person name="Martin F.M."/>
            <person name="Corradi N."/>
        </authorList>
    </citation>
    <scope>NUCLEOTIDE SEQUENCE [LARGE SCALE GENOMIC DNA]</scope>
    <source>
        <strain evidence="5 6">A1</strain>
    </source>
</reference>
<protein>
    <submittedName>
        <fullName evidence="5">Ezra-domain-containing protein</fullName>
    </submittedName>
</protein>
<evidence type="ECO:0000256" key="2">
    <source>
        <dbReference type="ARBA" id="ARBA00022692"/>
    </source>
</evidence>
<reference evidence="5 6" key="2">
    <citation type="submission" date="2017-10" db="EMBL/GenBank/DDBJ databases">
        <title>Genome analyses suggest a sexual origin of heterokaryosis in a supposedly ancient asexual fungus.</title>
        <authorList>
            <person name="Corradi N."/>
            <person name="Sedzielewska K."/>
            <person name="Noel J."/>
            <person name="Charron P."/>
            <person name="Farinelli L."/>
            <person name="Marton T."/>
            <person name="Kruger M."/>
            <person name="Pelin A."/>
            <person name="Brachmann A."/>
            <person name="Corradi N."/>
        </authorList>
    </citation>
    <scope>NUCLEOTIDE SEQUENCE [LARGE SCALE GENOMIC DNA]</scope>
    <source>
        <strain evidence="5 6">A1</strain>
    </source>
</reference>
<evidence type="ECO:0000256" key="1">
    <source>
        <dbReference type="ARBA" id="ARBA00004167"/>
    </source>
</evidence>
<dbReference type="GO" id="GO:0016020">
    <property type="term" value="C:membrane"/>
    <property type="evidence" value="ECO:0007669"/>
    <property type="project" value="UniProtKB-SubCell"/>
</dbReference>
<gene>
    <name evidence="5" type="ORF">RhiirA1_484362</name>
</gene>
<organism evidence="5 6">
    <name type="scientific">Rhizophagus irregularis</name>
    <dbReference type="NCBI Taxonomy" id="588596"/>
    <lineage>
        <taxon>Eukaryota</taxon>
        <taxon>Fungi</taxon>
        <taxon>Fungi incertae sedis</taxon>
        <taxon>Mucoromycota</taxon>
        <taxon>Glomeromycotina</taxon>
        <taxon>Glomeromycetes</taxon>
        <taxon>Glomerales</taxon>
        <taxon>Glomeraceae</taxon>
        <taxon>Rhizophagus</taxon>
    </lineage>
</organism>